<feature type="transmembrane region" description="Helical" evidence="1">
    <location>
        <begin position="15"/>
        <end position="43"/>
    </location>
</feature>
<organism evidence="2">
    <name type="scientific">uncultured marine virus</name>
    <dbReference type="NCBI Taxonomy" id="186617"/>
    <lineage>
        <taxon>Viruses</taxon>
        <taxon>environmental samples</taxon>
    </lineage>
</organism>
<reference evidence="2" key="1">
    <citation type="journal article" date="2015" name="Front. Microbiol.">
        <title>Combining genomic sequencing methods to explore viral diversity and reveal potential virus-host interactions.</title>
        <authorList>
            <person name="Chow C.E."/>
            <person name="Winget D.M."/>
            <person name="White R.A.III."/>
            <person name="Hallam S.J."/>
            <person name="Suttle C.A."/>
        </authorList>
    </citation>
    <scope>NUCLEOTIDE SEQUENCE</scope>
    <source>
        <strain evidence="2">Anoxic3_4</strain>
    </source>
</reference>
<keyword evidence="1" id="KW-0812">Transmembrane</keyword>
<evidence type="ECO:0000256" key="1">
    <source>
        <dbReference type="SAM" id="Phobius"/>
    </source>
</evidence>
<name>A0A0F7L3Y5_9VIRU</name>
<proteinExistence type="predicted"/>
<evidence type="ECO:0000313" key="2">
    <source>
        <dbReference type="EMBL" id="AKH46188.1"/>
    </source>
</evidence>
<keyword evidence="1" id="KW-0472">Membrane</keyword>
<dbReference type="EMBL" id="KR029579">
    <property type="protein sequence ID" value="AKH46188.1"/>
    <property type="molecule type" value="Genomic_DNA"/>
</dbReference>
<protein>
    <submittedName>
        <fullName evidence="2">Uncharacterized protein</fullName>
    </submittedName>
</protein>
<sequence length="60" mass="6915">MSGHIYTIQKNDYNIFYGMFIIPTSWGIFILFSLTALTTLTGFMKPWRGLRSRHIKTTAG</sequence>
<accession>A0A0F7L3Y5</accession>
<reference evidence="2" key="2">
    <citation type="submission" date="2015-03" db="EMBL/GenBank/DDBJ databases">
        <authorList>
            <person name="Chow C.-E.T."/>
            <person name="Winget D.M."/>
            <person name="White R.A.III."/>
            <person name="Hallam S.J."/>
            <person name="Suttle C.A."/>
        </authorList>
    </citation>
    <scope>NUCLEOTIDE SEQUENCE</scope>
    <source>
        <strain evidence="2">Anoxic3_4</strain>
    </source>
</reference>
<keyword evidence="1" id="KW-1133">Transmembrane helix</keyword>